<dbReference type="AlphaFoldDB" id="A0A371J1H8"/>
<dbReference type="OrthoDB" id="1917787at2"/>
<dbReference type="Gene3D" id="2.60.120.40">
    <property type="match status" value="1"/>
</dbReference>
<evidence type="ECO:0000313" key="1">
    <source>
        <dbReference type="EMBL" id="RDY26620.1"/>
    </source>
</evidence>
<dbReference type="InterPro" id="IPR008983">
    <property type="entry name" value="Tumour_necrosis_fac-like_dom"/>
</dbReference>
<protein>
    <submittedName>
        <fullName evidence="1">Uncharacterized protein</fullName>
    </submittedName>
</protein>
<gene>
    <name evidence="1" type="ORF">CHL78_012805</name>
</gene>
<accession>A0A371J1H8</accession>
<keyword evidence="2" id="KW-1185">Reference proteome</keyword>
<comment type="caution">
    <text evidence="1">The sequence shown here is derived from an EMBL/GenBank/DDBJ whole genome shotgun (WGS) entry which is preliminary data.</text>
</comment>
<proteinExistence type="predicted"/>
<name>A0A371J1H8_9FIRM</name>
<dbReference type="EMBL" id="NOJY02000023">
    <property type="protein sequence ID" value="RDY26620.1"/>
    <property type="molecule type" value="Genomic_DNA"/>
</dbReference>
<sequence>MNNTSLQIKCSIPATLTTNSNLIFDNIRYSHGNITYSNITGEITFNETGNYLINWWVATQLALNSNSVTFALSSSQGDIVKGCSPIKTGEVFGTAIINIITPNTTLSLKNINPGSITLSRSTPIQASLVAVQYDTNTSEGLSNTSLCFSYLQLAHIIKQLIEKYPNYTMSIFTTSLASSPLTGKPYQLYSSNPNSDVGIFIINNNGGLISIPINHIIAIYVGDGSVYDTSITYLIPDIPIPKGCDTDMITSIKNYLSVGYHISFSLGVNTSGEGDVYKNEYAMLVLADSGGNTPLFIPPLEIVALSIDSTSTPALGSNLSISSRLP</sequence>
<dbReference type="Proteomes" id="UP000215694">
    <property type="component" value="Unassembled WGS sequence"/>
</dbReference>
<dbReference type="RefSeq" id="WP_094368986.1">
    <property type="nucleotide sequence ID" value="NZ_NOJY02000023.1"/>
</dbReference>
<organism evidence="1 2">
    <name type="scientific">Romboutsia weinsteinii</name>
    <dbReference type="NCBI Taxonomy" id="2020949"/>
    <lineage>
        <taxon>Bacteria</taxon>
        <taxon>Bacillati</taxon>
        <taxon>Bacillota</taxon>
        <taxon>Clostridia</taxon>
        <taxon>Peptostreptococcales</taxon>
        <taxon>Peptostreptococcaceae</taxon>
        <taxon>Romboutsia</taxon>
    </lineage>
</organism>
<reference evidence="1 2" key="1">
    <citation type="journal article" date="2017" name="Genome Announc.">
        <title>Draft Genome Sequence of Romboutsia weinsteinii sp. nov. Strain CCRI-19649(T) Isolated from Surface Water.</title>
        <authorList>
            <person name="Maheux A.F."/>
            <person name="Boudreau D.K."/>
            <person name="Berube E."/>
            <person name="Boissinot M."/>
            <person name="Cantin P."/>
            <person name="Raymond F."/>
            <person name="Corbeil J."/>
            <person name="Omar R.F."/>
            <person name="Bergeron M.G."/>
        </authorList>
    </citation>
    <scope>NUCLEOTIDE SEQUENCE [LARGE SCALE GENOMIC DNA]</scope>
    <source>
        <strain evidence="1 2">CCRI-19649</strain>
    </source>
</reference>
<evidence type="ECO:0000313" key="2">
    <source>
        <dbReference type="Proteomes" id="UP000215694"/>
    </source>
</evidence>